<dbReference type="EMBL" id="JACEIK010002447">
    <property type="protein sequence ID" value="MCD9561251.1"/>
    <property type="molecule type" value="Genomic_DNA"/>
</dbReference>
<dbReference type="PROSITE" id="PS00108">
    <property type="entry name" value="PROTEIN_KINASE_ST"/>
    <property type="match status" value="1"/>
</dbReference>
<dbReference type="InterPro" id="IPR000719">
    <property type="entry name" value="Prot_kinase_dom"/>
</dbReference>
<evidence type="ECO:0000313" key="2">
    <source>
        <dbReference type="EMBL" id="MCD9561251.1"/>
    </source>
</evidence>
<dbReference type="Pfam" id="PF00069">
    <property type="entry name" value="Pkinase"/>
    <property type="match status" value="1"/>
</dbReference>
<dbReference type="InterPro" id="IPR008271">
    <property type="entry name" value="Ser/Thr_kinase_AS"/>
</dbReference>
<dbReference type="Gene3D" id="1.10.510.10">
    <property type="entry name" value="Transferase(Phosphotransferase) domain 1"/>
    <property type="match status" value="2"/>
</dbReference>
<accession>A0ABS8UTM0</accession>
<dbReference type="PROSITE" id="PS50011">
    <property type="entry name" value="PROTEIN_KINASE_DOM"/>
    <property type="match status" value="1"/>
</dbReference>
<comment type="caution">
    <text evidence="2">The sequence shown here is derived from an EMBL/GenBank/DDBJ whole genome shotgun (WGS) entry which is preliminary data.</text>
</comment>
<name>A0ABS8UTM0_DATST</name>
<evidence type="ECO:0000259" key="1">
    <source>
        <dbReference type="PROSITE" id="PS50011"/>
    </source>
</evidence>
<dbReference type="InterPro" id="IPR052751">
    <property type="entry name" value="Plant_MAPKKK"/>
</dbReference>
<sequence length="391" mass="44083">MNEAPIIPSNVSEIARDFLYKCFIRDPQRRWTSEQLLQHPFIQQAAALCASSNSMPETQGKTARVNPFGCTLPLPEKDFINLLFESSYGKVYYAVKIESDSLCTSVAAVKCADICRSISLQQEAQILTTLKGCPYVVQLFRADICIDNGNVPTYNLFLEYASGGSLHDLIINSKREMIKMSELKISFYTYQLLKGIQHVHTKGLVHCDIKPANILVFDNANECNMHKLKLADFGLSLEVGDGMTYVTGLPLSNRGTLLYAPPESLKYGFHAKAYDIWSVGCTVAEMMTGSRVWIYHETKDLQWKIMNEDPVIPSDISETAKDFLYKCFIKDPRRRWTSEQLLQHPFIQQALCTSSSNSMPETQGVTARVNPLSCQIPVPEKDFINLLFETS</sequence>
<proteinExistence type="predicted"/>
<reference evidence="2 3" key="1">
    <citation type="journal article" date="2021" name="BMC Genomics">
        <title>Datura genome reveals duplications of psychoactive alkaloid biosynthetic genes and high mutation rate following tissue culture.</title>
        <authorList>
            <person name="Rajewski A."/>
            <person name="Carter-House D."/>
            <person name="Stajich J."/>
            <person name="Litt A."/>
        </authorList>
    </citation>
    <scope>NUCLEOTIDE SEQUENCE [LARGE SCALE GENOMIC DNA]</scope>
    <source>
        <strain evidence="2">AR-01</strain>
    </source>
</reference>
<dbReference type="PANTHER" id="PTHR48011">
    <property type="entry name" value="CCR4-NOT TRANSCRIPTIONAL COMPLEX SUBUNIT CAF120-RELATED"/>
    <property type="match status" value="1"/>
</dbReference>
<dbReference type="SUPFAM" id="SSF56112">
    <property type="entry name" value="Protein kinase-like (PK-like)"/>
    <property type="match status" value="2"/>
</dbReference>
<dbReference type="Proteomes" id="UP000823775">
    <property type="component" value="Unassembled WGS sequence"/>
</dbReference>
<gene>
    <name evidence="2" type="ORF">HAX54_020254</name>
</gene>
<dbReference type="PANTHER" id="PTHR48011:SF32">
    <property type="entry name" value="MITOGEN-ACTIVATED PROTEIN KINASE KINASE KINASE NPK1-LIKE"/>
    <property type="match status" value="1"/>
</dbReference>
<keyword evidence="3" id="KW-1185">Reference proteome</keyword>
<dbReference type="InterPro" id="IPR011009">
    <property type="entry name" value="Kinase-like_dom_sf"/>
</dbReference>
<organism evidence="2 3">
    <name type="scientific">Datura stramonium</name>
    <name type="common">Jimsonweed</name>
    <name type="synonym">Common thornapple</name>
    <dbReference type="NCBI Taxonomy" id="4076"/>
    <lineage>
        <taxon>Eukaryota</taxon>
        <taxon>Viridiplantae</taxon>
        <taxon>Streptophyta</taxon>
        <taxon>Embryophyta</taxon>
        <taxon>Tracheophyta</taxon>
        <taxon>Spermatophyta</taxon>
        <taxon>Magnoliopsida</taxon>
        <taxon>eudicotyledons</taxon>
        <taxon>Gunneridae</taxon>
        <taxon>Pentapetalae</taxon>
        <taxon>asterids</taxon>
        <taxon>lamiids</taxon>
        <taxon>Solanales</taxon>
        <taxon>Solanaceae</taxon>
        <taxon>Solanoideae</taxon>
        <taxon>Datureae</taxon>
        <taxon>Datura</taxon>
    </lineage>
</organism>
<protein>
    <recommendedName>
        <fullName evidence="1">Protein kinase domain-containing protein</fullName>
    </recommendedName>
</protein>
<feature type="domain" description="Protein kinase" evidence="1">
    <location>
        <begin position="77"/>
        <end position="347"/>
    </location>
</feature>
<dbReference type="SMART" id="SM00220">
    <property type="entry name" value="S_TKc"/>
    <property type="match status" value="1"/>
</dbReference>
<evidence type="ECO:0000313" key="3">
    <source>
        <dbReference type="Proteomes" id="UP000823775"/>
    </source>
</evidence>